<evidence type="ECO:0000313" key="2">
    <source>
        <dbReference type="WBParaSite" id="PgR088_g021_t01"/>
    </source>
</evidence>
<dbReference type="Proteomes" id="UP000887569">
    <property type="component" value="Unplaced"/>
</dbReference>
<sequence>NKREMYSKQISVNWQLSQFRFFSLLSELSVSQCKLGNMSLMLHSSNKPIIIKCTVAITERNQLVVDGGFSDNVSDLRLSTVFSVEKCAKSNFSPTVVSRLFPLKRVSFKITVF</sequence>
<proteinExistence type="predicted"/>
<accession>A0A915C5P4</accession>
<name>A0A915C5P4_PARUN</name>
<dbReference type="AlphaFoldDB" id="A0A915C5P4"/>
<evidence type="ECO:0000313" key="1">
    <source>
        <dbReference type="Proteomes" id="UP000887569"/>
    </source>
</evidence>
<protein>
    <submittedName>
        <fullName evidence="2">Uncharacterized protein</fullName>
    </submittedName>
</protein>
<keyword evidence="1" id="KW-1185">Reference proteome</keyword>
<dbReference type="WBParaSite" id="PgR088_g021_t01">
    <property type="protein sequence ID" value="PgR088_g021_t01"/>
    <property type="gene ID" value="PgR088_g021"/>
</dbReference>
<reference evidence="2" key="1">
    <citation type="submission" date="2022-11" db="UniProtKB">
        <authorList>
            <consortium name="WormBaseParasite"/>
        </authorList>
    </citation>
    <scope>IDENTIFICATION</scope>
</reference>
<organism evidence="1 2">
    <name type="scientific">Parascaris univalens</name>
    <name type="common">Nematode worm</name>
    <dbReference type="NCBI Taxonomy" id="6257"/>
    <lineage>
        <taxon>Eukaryota</taxon>
        <taxon>Metazoa</taxon>
        <taxon>Ecdysozoa</taxon>
        <taxon>Nematoda</taxon>
        <taxon>Chromadorea</taxon>
        <taxon>Rhabditida</taxon>
        <taxon>Spirurina</taxon>
        <taxon>Ascaridomorpha</taxon>
        <taxon>Ascaridoidea</taxon>
        <taxon>Ascarididae</taxon>
        <taxon>Parascaris</taxon>
    </lineage>
</organism>